<evidence type="ECO:0000313" key="2">
    <source>
        <dbReference type="EMBL" id="MFC3477298.1"/>
    </source>
</evidence>
<evidence type="ECO:0000256" key="1">
    <source>
        <dbReference type="SAM" id="Phobius"/>
    </source>
</evidence>
<keyword evidence="1" id="KW-1133">Transmembrane helix</keyword>
<accession>A0ABD5NEJ5</accession>
<proteinExistence type="predicted"/>
<dbReference type="GeneID" id="69116776"/>
<comment type="caution">
    <text evidence="2">The sequence shown here is derived from an EMBL/GenBank/DDBJ whole genome shotgun (WGS) entry which is preliminary data.</text>
</comment>
<reference evidence="2 3" key="1">
    <citation type="journal article" date="2019" name="Int. J. Syst. Evol. Microbiol.">
        <title>The Global Catalogue of Microorganisms (GCM) 10K type strain sequencing project: providing services to taxonomists for standard genome sequencing and annotation.</title>
        <authorList>
            <consortium name="The Broad Institute Genomics Platform"/>
            <consortium name="The Broad Institute Genome Sequencing Center for Infectious Disease"/>
            <person name="Wu L."/>
            <person name="Ma J."/>
        </authorList>
    </citation>
    <scope>NUCLEOTIDE SEQUENCE [LARGE SCALE GENOMIC DNA]</scope>
    <source>
        <strain evidence="2 3">CGMCC 1.12562</strain>
    </source>
</reference>
<evidence type="ECO:0000313" key="3">
    <source>
        <dbReference type="Proteomes" id="UP001595660"/>
    </source>
</evidence>
<dbReference type="RefSeq" id="WP_232571569.1">
    <property type="nucleotide sequence ID" value="NZ_CP089466.1"/>
</dbReference>
<sequence>MDPVESSLAAGAVATVAFAAALFAAGELLGGGGLFVFATLSALCELGGPQYCAPDSATSVALTLAAFALLFAVAWPLFFAAVTWGLPGQSGIAHGVAFAVVLWTGYAVTAAYGIGFGGETLAGDAPLLAATFVAYVVYGVVLGGGYDFLAHHRTLDV</sequence>
<feature type="transmembrane region" description="Helical" evidence="1">
    <location>
        <begin position="127"/>
        <end position="146"/>
    </location>
</feature>
<keyword evidence="3" id="KW-1185">Reference proteome</keyword>
<dbReference type="AlphaFoldDB" id="A0ABD5NEJ5"/>
<name>A0ABD5NEJ5_9EURY</name>
<dbReference type="InterPro" id="IPR046739">
    <property type="entry name" value="DUF6789"/>
</dbReference>
<gene>
    <name evidence="2" type="ORF">ACFOKC_06125</name>
</gene>
<dbReference type="Proteomes" id="UP001595660">
    <property type="component" value="Unassembled WGS sequence"/>
</dbReference>
<dbReference type="Pfam" id="PF20587">
    <property type="entry name" value="DUF6789"/>
    <property type="match status" value="1"/>
</dbReference>
<feature type="transmembrane region" description="Helical" evidence="1">
    <location>
        <begin position="92"/>
        <end position="115"/>
    </location>
</feature>
<keyword evidence="1" id="KW-0812">Transmembrane</keyword>
<dbReference type="EMBL" id="JBHRWN010000002">
    <property type="protein sequence ID" value="MFC3477298.1"/>
    <property type="molecule type" value="Genomic_DNA"/>
</dbReference>
<feature type="transmembrane region" description="Helical" evidence="1">
    <location>
        <begin position="60"/>
        <end position="86"/>
    </location>
</feature>
<keyword evidence="1" id="KW-0472">Membrane</keyword>
<organism evidence="2 3">
    <name type="scientific">Halobacterium litoreum</name>
    <dbReference type="NCBI Taxonomy" id="2039234"/>
    <lineage>
        <taxon>Archaea</taxon>
        <taxon>Methanobacteriati</taxon>
        <taxon>Methanobacteriota</taxon>
        <taxon>Stenosarchaea group</taxon>
        <taxon>Halobacteria</taxon>
        <taxon>Halobacteriales</taxon>
        <taxon>Halobacteriaceae</taxon>
        <taxon>Halobacterium</taxon>
    </lineage>
</organism>
<protein>
    <submittedName>
        <fullName evidence="2">DUF6789 family protein</fullName>
    </submittedName>
</protein>